<name>A0AAW1WUY6_RUBAR</name>
<accession>A0AAW1WUY6</accession>
<dbReference type="Gene3D" id="1.20.5.4130">
    <property type="match status" value="1"/>
</dbReference>
<dbReference type="PANTHER" id="PTHR23155">
    <property type="entry name" value="DISEASE RESISTANCE PROTEIN RP"/>
    <property type="match status" value="1"/>
</dbReference>
<dbReference type="EMBL" id="JBEDUW010000005">
    <property type="protein sequence ID" value="KAK9928107.1"/>
    <property type="molecule type" value="Genomic_DNA"/>
</dbReference>
<dbReference type="Pfam" id="PF18052">
    <property type="entry name" value="Rx_N"/>
    <property type="match status" value="1"/>
</dbReference>
<dbReference type="Gene3D" id="3.40.50.300">
    <property type="entry name" value="P-loop containing nucleotide triphosphate hydrolases"/>
    <property type="match status" value="1"/>
</dbReference>
<keyword evidence="9" id="KW-1185">Reference proteome</keyword>
<dbReference type="InterPro" id="IPR042197">
    <property type="entry name" value="Apaf_helical"/>
</dbReference>
<dbReference type="InterPro" id="IPR058922">
    <property type="entry name" value="WHD_DRP"/>
</dbReference>
<feature type="domain" description="Disease resistance R13L4/SHOC-2-like LRR" evidence="7">
    <location>
        <begin position="551"/>
        <end position="878"/>
    </location>
</feature>
<dbReference type="InterPro" id="IPR027417">
    <property type="entry name" value="P-loop_NTPase"/>
</dbReference>
<protein>
    <recommendedName>
        <fullName evidence="10">Disease resistance protein RPM1-like</fullName>
    </recommendedName>
</protein>
<evidence type="ECO:0000259" key="5">
    <source>
        <dbReference type="Pfam" id="PF18052"/>
    </source>
</evidence>
<comment type="caution">
    <text evidence="8">The sequence shown here is derived from an EMBL/GenBank/DDBJ whole genome shotgun (WGS) entry which is preliminary data.</text>
</comment>
<evidence type="ECO:0008006" key="10">
    <source>
        <dbReference type="Google" id="ProtNLM"/>
    </source>
</evidence>
<evidence type="ECO:0000259" key="4">
    <source>
        <dbReference type="Pfam" id="PF00931"/>
    </source>
</evidence>
<organism evidence="8 9">
    <name type="scientific">Rubus argutus</name>
    <name type="common">Southern blackberry</name>
    <dbReference type="NCBI Taxonomy" id="59490"/>
    <lineage>
        <taxon>Eukaryota</taxon>
        <taxon>Viridiplantae</taxon>
        <taxon>Streptophyta</taxon>
        <taxon>Embryophyta</taxon>
        <taxon>Tracheophyta</taxon>
        <taxon>Spermatophyta</taxon>
        <taxon>Magnoliopsida</taxon>
        <taxon>eudicotyledons</taxon>
        <taxon>Gunneridae</taxon>
        <taxon>Pentapetalae</taxon>
        <taxon>rosids</taxon>
        <taxon>fabids</taxon>
        <taxon>Rosales</taxon>
        <taxon>Rosaceae</taxon>
        <taxon>Rosoideae</taxon>
        <taxon>Rosoideae incertae sedis</taxon>
        <taxon>Rubus</taxon>
    </lineage>
</organism>
<dbReference type="PANTHER" id="PTHR23155:SF1205">
    <property type="entry name" value="DISEASE RESISTANCE PROTEIN RPM1"/>
    <property type="match status" value="1"/>
</dbReference>
<keyword evidence="1" id="KW-0677">Repeat</keyword>
<evidence type="ECO:0000259" key="6">
    <source>
        <dbReference type="Pfam" id="PF23559"/>
    </source>
</evidence>
<evidence type="ECO:0000256" key="3">
    <source>
        <dbReference type="ARBA" id="ARBA00022821"/>
    </source>
</evidence>
<dbReference type="InterPro" id="IPR038005">
    <property type="entry name" value="RX-like_CC"/>
</dbReference>
<keyword evidence="3" id="KW-0611">Plant defense</keyword>
<dbReference type="InterPro" id="IPR041118">
    <property type="entry name" value="Rx_N"/>
</dbReference>
<sequence>MAESAVKFLLDKLAPFFKHDLQLLRGGVREEIVYLRRELERMTAFLRIADASEESDEELKVWVKQLRDIAHDSEDVLDEFTLLQAHDHGEGLYGSIQRLSCCIKNTKARYRIASELQGINLRIRKISEVHKRLRHKFNMAEQGSGSTSAGNTWGDHRGDALLLEKTDIVGIDKPIKQLVGWLVKGGSGREVVSVAGMGGMGKTTLAKQVYDAAEVKKHFKVRAWITVTQSFKLGELLKDMVEQLHNAIRRPIPQGINNMTNNHLKTIIKDFLQKRRYLIVLDDVWHLYGWDAVKYALPNNTSGSRVILTTRNAEVASATSLESGGKAYNLEPLPQLESWELLCKKAFQGKSCPPHLEEICSYVLKKCEGMPLAIVAVGGVLSTKDERRTDEWDMVGHSLGAEIEGNDKLWHLKKVLSLSFNDLPYYLKSCFLYLSIFPEDYLIEHMRLVRLWMAEGFIEPKEGKTLEDVAEDYLNELLNRGMIQAADTTSDRRVKNFRVHDLFREIITSKIRDQNFATIAKEQNVPWPDKARRLSIYNTLQYVQKNRCVSQLRSLFMFRVAEKPLLQKYFPGGFRLLNVLDLQNVPLNVFPVEVVNLFFLKYLSLKGTKVKTIPRFIGKLQNLETLDLKHSLVTELPVEILKLHHLRHLLVYRYEFVPYGVIHIKYGFKVLAKIGILTSLQNLCFIKANEDGGAILRELRKLVQLRRLGIVQMRKQDGKALCSSIEKLTKLCSLSITSLEEIEIIDLQHLSSPPLLLQRLYLRGRLETLPHWIPFLHSLVRLYLKRSRLKDDPLIFLQYLPNLLHLELCQVFEGDTLCFEAGGFMKLKYLCIDESEELRCLEVQLGAMPSVKTLRIRLCKSLEKVPSGIEHLIKLKVLEFFDMPETFIKALLPHEKDNDYWKVAHIPEVYFTYRKECGWEVYPLESLSGGEDFLHDQPSSVMKSYEREIHWK</sequence>
<dbReference type="Gene3D" id="3.80.10.10">
    <property type="entry name" value="Ribonuclease Inhibitor"/>
    <property type="match status" value="1"/>
</dbReference>
<evidence type="ECO:0000313" key="9">
    <source>
        <dbReference type="Proteomes" id="UP001457282"/>
    </source>
</evidence>
<dbReference type="InterPro" id="IPR002182">
    <property type="entry name" value="NB-ARC"/>
</dbReference>
<dbReference type="CDD" id="cd14798">
    <property type="entry name" value="RX-CC_like"/>
    <property type="match status" value="1"/>
</dbReference>
<feature type="domain" description="Disease resistance N-terminal" evidence="5">
    <location>
        <begin position="5"/>
        <end position="88"/>
    </location>
</feature>
<dbReference type="PRINTS" id="PR00364">
    <property type="entry name" value="DISEASERSIST"/>
</dbReference>
<dbReference type="AlphaFoldDB" id="A0AAW1WUY6"/>
<dbReference type="Gene3D" id="1.10.8.430">
    <property type="entry name" value="Helical domain of apoptotic protease-activating factors"/>
    <property type="match status" value="1"/>
</dbReference>
<dbReference type="GO" id="GO:0098542">
    <property type="term" value="P:defense response to other organism"/>
    <property type="evidence" value="ECO:0007669"/>
    <property type="project" value="TreeGrafter"/>
</dbReference>
<evidence type="ECO:0000259" key="7">
    <source>
        <dbReference type="Pfam" id="PF23598"/>
    </source>
</evidence>
<dbReference type="InterPro" id="IPR055414">
    <property type="entry name" value="LRR_R13L4/SHOC2-like"/>
</dbReference>
<dbReference type="Proteomes" id="UP001457282">
    <property type="component" value="Unassembled WGS sequence"/>
</dbReference>
<dbReference type="GO" id="GO:0043531">
    <property type="term" value="F:ADP binding"/>
    <property type="evidence" value="ECO:0007669"/>
    <property type="project" value="InterPro"/>
</dbReference>
<dbReference type="Gene3D" id="1.10.10.10">
    <property type="entry name" value="Winged helix-like DNA-binding domain superfamily/Winged helix DNA-binding domain"/>
    <property type="match status" value="1"/>
</dbReference>
<feature type="domain" description="NB-ARC" evidence="4">
    <location>
        <begin position="172"/>
        <end position="351"/>
    </location>
</feature>
<dbReference type="SUPFAM" id="SSF52540">
    <property type="entry name" value="P-loop containing nucleoside triphosphate hydrolases"/>
    <property type="match status" value="1"/>
</dbReference>
<dbReference type="Pfam" id="PF00931">
    <property type="entry name" value="NB-ARC"/>
    <property type="match status" value="1"/>
</dbReference>
<evidence type="ECO:0000256" key="2">
    <source>
        <dbReference type="ARBA" id="ARBA00022741"/>
    </source>
</evidence>
<dbReference type="Pfam" id="PF23598">
    <property type="entry name" value="LRR_14"/>
    <property type="match status" value="1"/>
</dbReference>
<dbReference type="InterPro" id="IPR044974">
    <property type="entry name" value="Disease_R_plants"/>
</dbReference>
<gene>
    <name evidence="8" type="ORF">M0R45_025261</name>
</gene>
<evidence type="ECO:0000313" key="8">
    <source>
        <dbReference type="EMBL" id="KAK9928107.1"/>
    </source>
</evidence>
<evidence type="ECO:0000256" key="1">
    <source>
        <dbReference type="ARBA" id="ARBA00022737"/>
    </source>
</evidence>
<proteinExistence type="predicted"/>
<dbReference type="SUPFAM" id="SSF52058">
    <property type="entry name" value="L domain-like"/>
    <property type="match status" value="1"/>
</dbReference>
<dbReference type="Pfam" id="PF23559">
    <property type="entry name" value="WHD_DRP"/>
    <property type="match status" value="1"/>
</dbReference>
<keyword evidence="2" id="KW-0547">Nucleotide-binding</keyword>
<reference evidence="8 9" key="1">
    <citation type="journal article" date="2023" name="G3 (Bethesda)">
        <title>A chromosome-length genome assembly and annotation of blackberry (Rubus argutus, cv. 'Hillquist').</title>
        <authorList>
            <person name="Bruna T."/>
            <person name="Aryal R."/>
            <person name="Dudchenko O."/>
            <person name="Sargent D.J."/>
            <person name="Mead D."/>
            <person name="Buti M."/>
            <person name="Cavallini A."/>
            <person name="Hytonen T."/>
            <person name="Andres J."/>
            <person name="Pham M."/>
            <person name="Weisz D."/>
            <person name="Mascagni F."/>
            <person name="Usai G."/>
            <person name="Natali L."/>
            <person name="Bassil N."/>
            <person name="Fernandez G.E."/>
            <person name="Lomsadze A."/>
            <person name="Armour M."/>
            <person name="Olukolu B."/>
            <person name="Poorten T."/>
            <person name="Britton C."/>
            <person name="Davik J."/>
            <person name="Ashrafi H."/>
            <person name="Aiden E.L."/>
            <person name="Borodovsky M."/>
            <person name="Worthington M."/>
        </authorList>
    </citation>
    <scope>NUCLEOTIDE SEQUENCE [LARGE SCALE GENOMIC DNA]</scope>
    <source>
        <strain evidence="8">PI 553951</strain>
    </source>
</reference>
<dbReference type="InterPro" id="IPR032675">
    <property type="entry name" value="LRR_dom_sf"/>
</dbReference>
<dbReference type="FunFam" id="1.10.10.10:FF:000322">
    <property type="entry name" value="Probable disease resistance protein At1g63360"/>
    <property type="match status" value="1"/>
</dbReference>
<dbReference type="FunFam" id="3.40.50.300:FF:001091">
    <property type="entry name" value="Probable disease resistance protein At1g61300"/>
    <property type="match status" value="1"/>
</dbReference>
<dbReference type="InterPro" id="IPR036388">
    <property type="entry name" value="WH-like_DNA-bd_sf"/>
</dbReference>
<feature type="domain" description="Disease resistance protein winged helix" evidence="6">
    <location>
        <begin position="436"/>
        <end position="507"/>
    </location>
</feature>